<organism evidence="1 2">
    <name type="scientific">Acinetobacter phage vB_ApiM_fHyAci03</name>
    <dbReference type="NCBI Taxonomy" id="2269366"/>
    <lineage>
        <taxon>Viruses</taxon>
        <taxon>Duplodnaviria</taxon>
        <taxon>Heunggongvirae</taxon>
        <taxon>Uroviricota</taxon>
        <taxon>Caudoviricetes</taxon>
        <taxon>Pantevenvirales</taxon>
        <taxon>Straboviridae</taxon>
        <taxon>Twarogvirinae</taxon>
        <taxon>Lazarusvirus</taxon>
        <taxon>Lazarusvirus fhyacithree</taxon>
    </lineage>
</organism>
<evidence type="ECO:0000313" key="2">
    <source>
        <dbReference type="Proteomes" id="UP000255697"/>
    </source>
</evidence>
<dbReference type="Proteomes" id="UP000255697">
    <property type="component" value="Segment"/>
</dbReference>
<sequence>MNEHEKAINDAITTMRPTALPSVKDELYEDCVKWFEEFQLALNHGVIRKFILLKLVPKSLKVLWCIKMFPKIKGHDFNKKYSCEYTTCEFSEKYAKVIIKKRGSNLTPCHVHLSRKFL</sequence>
<protein>
    <submittedName>
        <fullName evidence="1">Uncharacterized protein</fullName>
    </submittedName>
</protein>
<dbReference type="EMBL" id="MH460829">
    <property type="protein sequence ID" value="AXF40796.1"/>
    <property type="molecule type" value="Genomic_DNA"/>
</dbReference>
<reference evidence="2" key="1">
    <citation type="submission" date="2018-06" db="EMBL/GenBank/DDBJ databases">
        <title>Whole genome analysis of phage vB_ApiM_fHyAci03 infecting Acinetobacter pittii.</title>
        <authorList>
            <person name="Kiljunen S."/>
            <person name="Wicklund A."/>
            <person name="Skurnik M."/>
        </authorList>
    </citation>
    <scope>NUCLEOTIDE SEQUENCE [LARGE SCALE GENOMIC DNA]</scope>
</reference>
<accession>A0A345AV63</accession>
<keyword evidence="2" id="KW-1185">Reference proteome</keyword>
<name>A0A345AV63_9CAUD</name>
<gene>
    <name evidence="1" type="ORF">Ac3_235</name>
</gene>
<proteinExistence type="predicted"/>
<evidence type="ECO:0000313" key="1">
    <source>
        <dbReference type="EMBL" id="AXF40796.1"/>
    </source>
</evidence>